<dbReference type="EMBL" id="CP017555">
    <property type="protein sequence ID" value="AOW03061.1"/>
    <property type="molecule type" value="Genomic_DNA"/>
</dbReference>
<keyword evidence="5 7" id="KW-1133">Transmembrane helix</keyword>
<name>A0A1D8NBQ2_YARLL</name>
<dbReference type="OMA" id="FIWIEIL"/>
<gene>
    <name evidence="9" type="ORF">YALI1_C25990g</name>
</gene>
<evidence type="ECO:0000313" key="9">
    <source>
        <dbReference type="EMBL" id="AOW03061.1"/>
    </source>
</evidence>
<dbReference type="Proteomes" id="UP000182444">
    <property type="component" value="Chromosome 1C"/>
</dbReference>
<dbReference type="InterPro" id="IPR033118">
    <property type="entry name" value="EXPERA"/>
</dbReference>
<feature type="transmembrane region" description="Helical" evidence="7">
    <location>
        <begin position="149"/>
        <end position="168"/>
    </location>
</feature>
<dbReference type="eggNOG" id="ENOG502S75H">
    <property type="taxonomic scope" value="Eukaryota"/>
</dbReference>
<feature type="transmembrane region" description="Helical" evidence="7">
    <location>
        <begin position="114"/>
        <end position="137"/>
    </location>
</feature>
<evidence type="ECO:0000256" key="4">
    <source>
        <dbReference type="ARBA" id="ARBA00022824"/>
    </source>
</evidence>
<sequence length="181" mass="20847">MHLLQLSCSSSTFIFQHDTPHNMSTRDTFYGWYFAIHFVITLMVDGGFAIPAAYKLPGQQFMEDFHVASNKDFIVLEKPAWFMSFIWIEILFQLPFFVYGAYKLLTKTATPTTYLWMLVYGVNASLTTLACLAEVWARAGLTDALRYNLLAVYAPFFFISGYIVIDVFQRLQGELRKVKTD</sequence>
<dbReference type="Pfam" id="PF05241">
    <property type="entry name" value="EBP"/>
    <property type="match status" value="1"/>
</dbReference>
<evidence type="ECO:0000313" key="10">
    <source>
        <dbReference type="Proteomes" id="UP000182444"/>
    </source>
</evidence>
<feature type="domain" description="EXPERA" evidence="8">
    <location>
        <begin position="26"/>
        <end position="164"/>
    </location>
</feature>
<comment type="similarity">
    <text evidence="2">Belongs to the TMEM97/sigma-2 receptor family.</text>
</comment>
<dbReference type="AlphaFoldDB" id="A0A1D8NBQ2"/>
<keyword evidence="6 7" id="KW-0472">Membrane</keyword>
<evidence type="ECO:0000256" key="3">
    <source>
        <dbReference type="ARBA" id="ARBA00022692"/>
    </source>
</evidence>
<organism evidence="9 10">
    <name type="scientific">Yarrowia lipolytica</name>
    <name type="common">Candida lipolytica</name>
    <dbReference type="NCBI Taxonomy" id="4952"/>
    <lineage>
        <taxon>Eukaryota</taxon>
        <taxon>Fungi</taxon>
        <taxon>Dikarya</taxon>
        <taxon>Ascomycota</taxon>
        <taxon>Saccharomycotina</taxon>
        <taxon>Dipodascomycetes</taxon>
        <taxon>Dipodascales</taxon>
        <taxon>Dipodascales incertae sedis</taxon>
        <taxon>Yarrowia</taxon>
    </lineage>
</organism>
<dbReference type="GO" id="GO:0005789">
    <property type="term" value="C:endoplasmic reticulum membrane"/>
    <property type="evidence" value="ECO:0007669"/>
    <property type="project" value="UniProtKB-SubCell"/>
</dbReference>
<dbReference type="PANTHER" id="PTHR31204">
    <property type="entry name" value="SIGMA INTRACELLULAR RECEPTOR 2"/>
    <property type="match status" value="1"/>
</dbReference>
<dbReference type="PIRSF" id="PIRSF031032">
    <property type="entry name" value="TMP_97_prd"/>
    <property type="match status" value="1"/>
</dbReference>
<dbReference type="InterPro" id="IPR016964">
    <property type="entry name" value="Sigma2_recept"/>
</dbReference>
<dbReference type="PROSITE" id="PS51751">
    <property type="entry name" value="EXPERA"/>
    <property type="match status" value="1"/>
</dbReference>
<evidence type="ECO:0000256" key="1">
    <source>
        <dbReference type="ARBA" id="ARBA00004477"/>
    </source>
</evidence>
<keyword evidence="4 7" id="KW-0256">Endoplasmic reticulum</keyword>
<evidence type="ECO:0000256" key="7">
    <source>
        <dbReference type="PIRNR" id="PIRNR031032"/>
    </source>
</evidence>
<dbReference type="VEuPathDB" id="FungiDB:YALI0_C18711g"/>
<evidence type="ECO:0000256" key="6">
    <source>
        <dbReference type="ARBA" id="ARBA00023136"/>
    </source>
</evidence>
<dbReference type="RefSeq" id="XP_501987.3">
    <property type="nucleotide sequence ID" value="XM_501987.3"/>
</dbReference>
<comment type="subcellular location">
    <subcellularLocation>
        <location evidence="1">Endoplasmic reticulum membrane</location>
        <topology evidence="1">Multi-pass membrane protein</topology>
    </subcellularLocation>
</comment>
<dbReference type="InterPro" id="IPR051987">
    <property type="entry name" value="Sigma-2_receptor-like"/>
</dbReference>
<evidence type="ECO:0000259" key="8">
    <source>
        <dbReference type="PROSITE" id="PS51751"/>
    </source>
</evidence>
<accession>A0A1D8NBQ2</accession>
<dbReference type="KEGG" id="yli:2909961"/>
<reference evidence="9 10" key="1">
    <citation type="journal article" date="2016" name="PLoS ONE">
        <title>Sequence Assembly of Yarrowia lipolytica Strain W29/CLIB89 Shows Transposable Element Diversity.</title>
        <authorList>
            <person name="Magnan C."/>
            <person name="Yu J."/>
            <person name="Chang I."/>
            <person name="Jahn E."/>
            <person name="Kanomata Y."/>
            <person name="Wu J."/>
            <person name="Zeller M."/>
            <person name="Oakes M."/>
            <person name="Baldi P."/>
            <person name="Sandmeyer S."/>
        </authorList>
    </citation>
    <scope>NUCLEOTIDE SEQUENCE [LARGE SCALE GENOMIC DNA]</scope>
    <source>
        <strain evidence="10">CLIB89(W29)</strain>
    </source>
</reference>
<feature type="transmembrane region" description="Helical" evidence="7">
    <location>
        <begin position="80"/>
        <end position="102"/>
    </location>
</feature>
<dbReference type="PANTHER" id="PTHR31204:SF1">
    <property type="entry name" value="SIGMA INTRACELLULAR RECEPTOR 2"/>
    <property type="match status" value="1"/>
</dbReference>
<keyword evidence="3 7" id="KW-0812">Transmembrane</keyword>
<dbReference type="GeneID" id="2909961"/>
<dbReference type="VEuPathDB" id="FungiDB:YALI1_C25990g"/>
<proteinExistence type="inferred from homology"/>
<evidence type="ECO:0000256" key="5">
    <source>
        <dbReference type="ARBA" id="ARBA00022989"/>
    </source>
</evidence>
<protein>
    <recommendedName>
        <fullName evidence="7">Efficient mitochondria targeting-associated protein 19</fullName>
    </recommendedName>
</protein>
<evidence type="ECO:0000256" key="2">
    <source>
        <dbReference type="ARBA" id="ARBA00009096"/>
    </source>
</evidence>
<feature type="transmembrane region" description="Helical" evidence="7">
    <location>
        <begin position="30"/>
        <end position="54"/>
    </location>
</feature>